<dbReference type="EMBL" id="AP009152">
    <property type="protein sequence ID" value="BAG29989.1"/>
    <property type="molecule type" value="Genomic_DNA"/>
</dbReference>
<dbReference type="Proteomes" id="UP000008838">
    <property type="component" value="Chromosome"/>
</dbReference>
<organism evidence="2 3">
    <name type="scientific">Kocuria rhizophila (strain ATCC 9341 / DSM 348 / NBRC 103217 / DC2201)</name>
    <dbReference type="NCBI Taxonomy" id="378753"/>
    <lineage>
        <taxon>Bacteria</taxon>
        <taxon>Bacillati</taxon>
        <taxon>Actinomycetota</taxon>
        <taxon>Actinomycetes</taxon>
        <taxon>Micrococcales</taxon>
        <taxon>Micrococcaceae</taxon>
        <taxon>Kocuria</taxon>
    </lineage>
</organism>
<keyword evidence="3" id="KW-1185">Reference proteome</keyword>
<dbReference type="HOGENOM" id="CLU_1473360_0_0_11"/>
<keyword evidence="1" id="KW-1133">Transmembrane helix</keyword>
<feature type="transmembrane region" description="Helical" evidence="1">
    <location>
        <begin position="12"/>
        <end position="34"/>
    </location>
</feature>
<evidence type="ECO:0000313" key="2">
    <source>
        <dbReference type="EMBL" id="BAG29989.1"/>
    </source>
</evidence>
<accession>B2GKV3</accession>
<evidence type="ECO:0000313" key="3">
    <source>
        <dbReference type="Proteomes" id="UP000008838"/>
    </source>
</evidence>
<dbReference type="AlphaFoldDB" id="B2GKV3"/>
<keyword evidence="1" id="KW-0472">Membrane</keyword>
<protein>
    <submittedName>
        <fullName evidence="2">Uncharacterized protein</fullName>
    </submittedName>
</protein>
<dbReference type="KEGG" id="krh:KRH_16420"/>
<name>B2GKV3_KOCRD</name>
<dbReference type="RefSeq" id="WP_012398710.1">
    <property type="nucleotide sequence ID" value="NC_010617.1"/>
</dbReference>
<gene>
    <name evidence="2" type="ordered locus">KRH_16420</name>
</gene>
<keyword evidence="1" id="KW-0812">Transmembrane</keyword>
<reference evidence="2 3" key="1">
    <citation type="journal article" date="2008" name="J. Bacteriol.">
        <title>Complete genome sequence of the soil actinomycete Kocuria rhizophila.</title>
        <authorList>
            <person name="Takarada H."/>
            <person name="Sekine M."/>
            <person name="Kosugi H."/>
            <person name="Matsuo Y."/>
            <person name="Fujisawa T."/>
            <person name="Omata S."/>
            <person name="Kishi E."/>
            <person name="Shimizu A."/>
            <person name="Tsukatani N."/>
            <person name="Tanikawa S."/>
            <person name="Fujita N."/>
            <person name="Harayama S."/>
        </authorList>
    </citation>
    <scope>NUCLEOTIDE SEQUENCE [LARGE SCALE GENOMIC DNA]</scope>
    <source>
        <strain evidence="3">ATCC 9341 / DSM 348 / NBRC 103217 / DC2201</strain>
    </source>
</reference>
<proteinExistence type="predicted"/>
<evidence type="ECO:0000256" key="1">
    <source>
        <dbReference type="SAM" id="Phobius"/>
    </source>
</evidence>
<sequence length="183" mass="20218">MDGVASWSPQIWAAVIAAAAVVASAVTTTVLNYVAGLRRDHTVEERQREGERRHAVQEAAVDLIEAGLDMVSALSAQYHHEAEVGRLKRTKDVRSAQEAWVLEQSIPEQLRLNTEQAAAANRKMNRVVIAFRLLAPGLVIPARELQDLALSSDNAAKQKDRLTVYDEASDIFARRVQAHLEKC</sequence>